<dbReference type="RefSeq" id="WP_004319798.1">
    <property type="nucleotide sequence ID" value="NZ_CP012543.1"/>
</dbReference>
<reference evidence="2 3" key="1">
    <citation type="submission" date="2016-07" db="EMBL/GenBank/DDBJ databases">
        <title>Comparative genomics of the Campylobacter concisus group.</title>
        <authorList>
            <person name="Miller W.G."/>
            <person name="Yee E."/>
            <person name="Chapman M.H."/>
            <person name="Huynh S."/>
            <person name="Bono J.L."/>
            <person name="On S.L.W."/>
            <person name="StLeger J."/>
            <person name="Foster G."/>
            <person name="Parker C.T."/>
        </authorList>
    </citation>
    <scope>NUCLEOTIDE SEQUENCE [LARGE SCALE GENOMIC DNA]</scope>
    <source>
        <strain evidence="2 3">ATCC 33238</strain>
    </source>
</reference>
<dbReference type="AlphaFoldDB" id="A0A6G5QJY0"/>
<organism evidence="2 3">
    <name type="scientific">Campylobacter rectus</name>
    <name type="common">Wolinella recta</name>
    <dbReference type="NCBI Taxonomy" id="203"/>
    <lineage>
        <taxon>Bacteria</taxon>
        <taxon>Pseudomonadati</taxon>
        <taxon>Campylobacterota</taxon>
        <taxon>Epsilonproteobacteria</taxon>
        <taxon>Campylobacterales</taxon>
        <taxon>Campylobacteraceae</taxon>
        <taxon>Campylobacter</taxon>
    </lineage>
</organism>
<dbReference type="InterPro" id="IPR027375">
    <property type="entry name" value="DKNYY"/>
</dbReference>
<feature type="transmembrane region" description="Helical" evidence="1">
    <location>
        <begin position="455"/>
        <end position="474"/>
    </location>
</feature>
<sequence>MKKADNLSRFDKKALKLLFAVLFVPLFVSLVFIYELSVYDRSRELPADAQRIGRSDYYNIGGKIYLRSWNLAPYELEGGADAASFRALDTGRYSYTNVGMDTSSVFCGARKMLGLDPARTQKIGSRYYSDGRVSYFCSDVTQRTGGAISYIYKVFFHAFGLSKWPQEYNYPYARLDTSAPISPLTESPYVATDGERVFYEGKILAGADVKNLKQIRLKTVYEDGSDSPAHFRPVDRWLSDGRSVYADGERLNFTPSERMYLVESNAGIEFLYDPKAGAVLMNGERFDHANEPYTPLNFQSGHQEYMLFASKNGIFYLSKDKILNRPRGSGAEGWLKDAFWYVYYKFGADGSRLSALKRAGDNPFKGAVRQISERLFKDDAGFYYLNFYSHSVYVTGRSGRHLDKRTNVIELRKITLDVHDDEVMAQIADEAARNPEMSQPIFTAQDVEYENGAAFYMYCLAAVLLLGAWVYSYLKKRSLRRG</sequence>
<evidence type="ECO:0000313" key="3">
    <source>
        <dbReference type="Proteomes" id="UP000502377"/>
    </source>
</evidence>
<evidence type="ECO:0000256" key="1">
    <source>
        <dbReference type="SAM" id="Phobius"/>
    </source>
</evidence>
<keyword evidence="1" id="KW-0812">Transmembrane</keyword>
<protein>
    <submittedName>
        <fullName evidence="2">Putative DKNYY domain protein</fullName>
    </submittedName>
</protein>
<dbReference type="EMBL" id="CP012543">
    <property type="protein sequence ID" value="QCD45914.1"/>
    <property type="molecule type" value="Genomic_DNA"/>
</dbReference>
<dbReference type="KEGG" id="crx:CRECT_0214"/>
<gene>
    <name evidence="2" type="ORF">CRECT_0214</name>
</gene>
<keyword evidence="1" id="KW-1133">Transmembrane helix</keyword>
<name>A0A6G5QJY0_CAMRE</name>
<dbReference type="Proteomes" id="UP000502377">
    <property type="component" value="Chromosome"/>
</dbReference>
<proteinExistence type="predicted"/>
<keyword evidence="1" id="KW-0472">Membrane</keyword>
<evidence type="ECO:0000313" key="2">
    <source>
        <dbReference type="EMBL" id="QCD45914.1"/>
    </source>
</evidence>
<accession>A0A6G5QJY0</accession>
<dbReference type="Pfam" id="PF13644">
    <property type="entry name" value="DKNYY"/>
    <property type="match status" value="1"/>
</dbReference>